<dbReference type="InterPro" id="IPR008638">
    <property type="entry name" value="FhaB/CdiA-like_TPS"/>
</dbReference>
<evidence type="ECO:0000256" key="1">
    <source>
        <dbReference type="SAM" id="SignalP"/>
    </source>
</evidence>
<dbReference type="NCBIfam" id="TIGR01901">
    <property type="entry name" value="adhes_NPXG"/>
    <property type="match status" value="1"/>
</dbReference>
<sequence>MLPQFLEMFCLKVNSRSVLAYLVCLSLPLIGSSATAQIIPDNTLPNNSVVTPNADNLTTGSGIDVQITGGTTVGNNLFHSFQEFSLPQSNIASFNNLANIQNILTRVTGNNISTIDGLINANGSANLFFINPNGIVLGENAALNIGGSFIGSTANSIVFQDGSEFSAVNPNTPPLLTINAPAGLNMGGNAGEIVVEGTGNSSFFDFDFFVPVIERPTGVEVSSGQTLGLVGNGISLAGGNLTAEQGRVDLGSVNQAGVVTIAETDTGIAFNYENIENFADINFTEAASVDVSGDGGGTVQLRGNNISLADGSLVAVETLGDGDGGLLDVRATNNLELLRDNPDTGFWTSFLADSVEGSTGKSGEIVINSSNLNLIDGGQITSVIYGEGDGGNIDVTAENINLSGFNEDELGILGSSGIYTTAEFTAFGRGGDINIDAQTLNMTNEAQIGALTWGEGNAGDININAQEISATEFARILGNAEAFSFGNAGNVNIQVNDLSLVDGGQISATTFGDGNAGIVSLDADTIELVGSTDPTQDFITGIFSTSDLDTLGNAGAIDITANELSISNGAQIQSSTSGFGNGGSININVQNLSLQGFNAEAKSAILASAIERTGDGGDIQIISDNLVIEEGATISASNFSTRNPDFPPGEGKAGDIEIQAKSILLDSTLADEQSSITASTFNAGGGNIILDTDSITALNNSRVTAETQGEGTAGSIQVLAKNFDLENGAFFSTSTSDIGDAGTIQVSADKIDLTDENTGIFSQATADSSGQGGLITLDADRIQLSKQATVNTSTAGSGNGGTIALTSNLLQLASQGEITTSSIGEGQAGNINLDSNQIQANQGFITATSEQTGGGDINVISKSIRLRNNSLISTSVLDSNGGGGNITIDNSNLILARNNSDIRANAVFGPGGNIDISTELIFTDLTSDIDASSQFGLDGVVEISSPESDKELNTAILPENIEDPTGLISASCPISDENTFAVTGNGGIPSSPYQTQSLSATWYDLRPVKQEKAEVASLPTPLKEATATIIDAGGELELVALTPLSTHRWIQSSSCGPKESYHQ</sequence>
<dbReference type="SMART" id="SM00912">
    <property type="entry name" value="Haemagg_act"/>
    <property type="match status" value="1"/>
</dbReference>
<dbReference type="SUPFAM" id="SSF51126">
    <property type="entry name" value="Pectin lyase-like"/>
    <property type="match status" value="4"/>
</dbReference>
<keyword evidence="1" id="KW-0732">Signal</keyword>
<keyword evidence="4" id="KW-1185">Reference proteome</keyword>
<evidence type="ECO:0000259" key="2">
    <source>
        <dbReference type="SMART" id="SM00912"/>
    </source>
</evidence>
<dbReference type="Pfam" id="PF05860">
    <property type="entry name" value="TPS"/>
    <property type="match status" value="1"/>
</dbReference>
<comment type="caution">
    <text evidence="3">The sequence shown here is derived from an EMBL/GenBank/DDBJ whole genome shotgun (WGS) entry which is preliminary data.</text>
</comment>
<gene>
    <name evidence="3" type="ORF">I4641_12400</name>
</gene>
<feature type="domain" description="Filamentous haemagglutinin FhaB/tRNA nuclease CdiA-like TPS" evidence="2">
    <location>
        <begin position="41"/>
        <end position="160"/>
    </location>
</feature>
<evidence type="ECO:0000313" key="3">
    <source>
        <dbReference type="EMBL" id="MCC0177781.1"/>
    </source>
</evidence>
<feature type="chain" id="PRO_5037215621" evidence="1">
    <location>
        <begin position="37"/>
        <end position="1063"/>
    </location>
</feature>
<protein>
    <submittedName>
        <fullName evidence="3">Filamentous hemagglutinin N-terminal domain-containing protein</fullName>
    </submittedName>
</protein>
<accession>A0A964BT54</accession>
<dbReference type="Proteomes" id="UP000729733">
    <property type="component" value="Unassembled WGS sequence"/>
</dbReference>
<dbReference type="Gene3D" id="2.160.20.10">
    <property type="entry name" value="Single-stranded right-handed beta-helix, Pectin lyase-like"/>
    <property type="match status" value="3"/>
</dbReference>
<proteinExistence type="predicted"/>
<dbReference type="RefSeq" id="WP_229640846.1">
    <property type="nucleotide sequence ID" value="NZ_JADWDC010000028.1"/>
</dbReference>
<organism evidence="3 4">
    <name type="scientific">Waterburya agarophytonicola KI4</name>
    <dbReference type="NCBI Taxonomy" id="2874699"/>
    <lineage>
        <taxon>Bacteria</taxon>
        <taxon>Bacillati</taxon>
        <taxon>Cyanobacteriota</taxon>
        <taxon>Cyanophyceae</taxon>
        <taxon>Pleurocapsales</taxon>
        <taxon>Hyellaceae</taxon>
        <taxon>Waterburya</taxon>
        <taxon>Waterburya agarophytonicola</taxon>
    </lineage>
</organism>
<dbReference type="AlphaFoldDB" id="A0A964BT54"/>
<reference evidence="3" key="1">
    <citation type="journal article" date="2021" name="Antonie Van Leeuwenhoek">
        <title>Draft genome and description of Waterburya agarophytonicola gen. nov. sp. nov. (Pleurocapsales, Cyanobacteria): a seaweed symbiont.</title>
        <authorList>
            <person name="Bonthond G."/>
            <person name="Shalygin S."/>
            <person name="Bayer T."/>
            <person name="Weinberger F."/>
        </authorList>
    </citation>
    <scope>NUCLEOTIDE SEQUENCE</scope>
    <source>
        <strain evidence="3">KI4</strain>
    </source>
</reference>
<dbReference type="EMBL" id="JADWDC010000028">
    <property type="protein sequence ID" value="MCC0177781.1"/>
    <property type="molecule type" value="Genomic_DNA"/>
</dbReference>
<feature type="signal peptide" evidence="1">
    <location>
        <begin position="1"/>
        <end position="36"/>
    </location>
</feature>
<evidence type="ECO:0000313" key="4">
    <source>
        <dbReference type="Proteomes" id="UP000729733"/>
    </source>
</evidence>
<dbReference type="InterPro" id="IPR011050">
    <property type="entry name" value="Pectin_lyase_fold/virulence"/>
</dbReference>
<name>A0A964BT54_9CYAN</name>
<dbReference type="InterPro" id="IPR012334">
    <property type="entry name" value="Pectin_lyas_fold"/>
</dbReference>